<accession>A0A6B0UXJ6</accession>
<protein>
    <submittedName>
        <fullName evidence="1">Putative secreted protein</fullName>
    </submittedName>
</protein>
<sequence length="162" mass="17564">MMAVSPWDRCWSLGLFLKKTLHLLWGLVPTMMTCAVATASRSSVVTMQVYVPARPECILRIQSVVADTMYRLGSGMLPFSTAVSSFFQVTLAPGTFGRHLRIRLSSEGTVSSPEISSMSSLEGTRLCLGMVTVWASSTSASSSPVTRLKEAIKPLNSEKLSL</sequence>
<dbReference type="EMBL" id="GIFC01012299">
    <property type="protein sequence ID" value="MXU94382.1"/>
    <property type="molecule type" value="Transcribed_RNA"/>
</dbReference>
<reference evidence="1" key="1">
    <citation type="submission" date="2019-12" db="EMBL/GenBank/DDBJ databases">
        <title>An insight into the sialome of adult female Ixodes ricinus ticks feeding for 6 days.</title>
        <authorList>
            <person name="Perner J."/>
            <person name="Ribeiro J.M.C."/>
        </authorList>
    </citation>
    <scope>NUCLEOTIDE SEQUENCE</scope>
    <source>
        <strain evidence="1">Semi-engorged</strain>
        <tissue evidence="1">Salivary glands</tissue>
    </source>
</reference>
<proteinExistence type="predicted"/>
<dbReference type="AlphaFoldDB" id="A0A6B0UXJ6"/>
<name>A0A6B0UXJ6_IXORI</name>
<organism evidence="1">
    <name type="scientific">Ixodes ricinus</name>
    <name type="common">Common tick</name>
    <name type="synonym">Acarus ricinus</name>
    <dbReference type="NCBI Taxonomy" id="34613"/>
    <lineage>
        <taxon>Eukaryota</taxon>
        <taxon>Metazoa</taxon>
        <taxon>Ecdysozoa</taxon>
        <taxon>Arthropoda</taxon>
        <taxon>Chelicerata</taxon>
        <taxon>Arachnida</taxon>
        <taxon>Acari</taxon>
        <taxon>Parasitiformes</taxon>
        <taxon>Ixodida</taxon>
        <taxon>Ixodoidea</taxon>
        <taxon>Ixodidae</taxon>
        <taxon>Ixodinae</taxon>
        <taxon>Ixodes</taxon>
    </lineage>
</organism>
<evidence type="ECO:0000313" key="1">
    <source>
        <dbReference type="EMBL" id="MXU94382.1"/>
    </source>
</evidence>